<evidence type="ECO:0000313" key="3">
    <source>
        <dbReference type="Proteomes" id="UP001199642"/>
    </source>
</evidence>
<protein>
    <submittedName>
        <fullName evidence="2">Helix-turn-helix domain-containing protein</fullName>
    </submittedName>
</protein>
<dbReference type="InterPro" id="IPR036388">
    <property type="entry name" value="WH-like_DNA-bd_sf"/>
</dbReference>
<evidence type="ECO:0000256" key="1">
    <source>
        <dbReference type="SAM" id="MobiDB-lite"/>
    </source>
</evidence>
<name>A0ABY3RXH6_9MICO</name>
<dbReference type="SUPFAM" id="SSF46785">
    <property type="entry name" value="Winged helix' DNA-binding domain"/>
    <property type="match status" value="1"/>
</dbReference>
<dbReference type="Proteomes" id="UP001199642">
    <property type="component" value="Chromosome"/>
</dbReference>
<reference evidence="2 3" key="1">
    <citation type="submission" date="2023-01" db="EMBL/GenBank/DDBJ databases">
        <title>Characterization of estradiol degrading bacteria Microbacterium sp. MZT7 and reveal degrading genes through genome analysis.</title>
        <authorList>
            <person name="Hao P."/>
            <person name="Gao Y."/>
        </authorList>
    </citation>
    <scope>NUCLEOTIDE SEQUENCE [LARGE SCALE GENOMIC DNA]</scope>
    <source>
        <strain evidence="2 3">MZT7</strain>
    </source>
</reference>
<feature type="compositionally biased region" description="Basic and acidic residues" evidence="1">
    <location>
        <begin position="76"/>
        <end position="85"/>
    </location>
</feature>
<dbReference type="EMBL" id="CP082781">
    <property type="protein sequence ID" value="UGS27604.1"/>
    <property type="molecule type" value="Genomic_DNA"/>
</dbReference>
<organism evidence="2 3">
    <name type="scientific">Microbacterium resistens</name>
    <dbReference type="NCBI Taxonomy" id="156977"/>
    <lineage>
        <taxon>Bacteria</taxon>
        <taxon>Bacillati</taxon>
        <taxon>Actinomycetota</taxon>
        <taxon>Actinomycetes</taxon>
        <taxon>Micrococcales</taxon>
        <taxon>Microbacteriaceae</taxon>
        <taxon>Microbacterium</taxon>
    </lineage>
</organism>
<proteinExistence type="predicted"/>
<dbReference type="Pfam" id="PF13730">
    <property type="entry name" value="HTH_36"/>
    <property type="match status" value="1"/>
</dbReference>
<keyword evidence="3" id="KW-1185">Reference proteome</keyword>
<evidence type="ECO:0000313" key="2">
    <source>
        <dbReference type="EMBL" id="UGS27604.1"/>
    </source>
</evidence>
<dbReference type="RefSeq" id="WP_231820936.1">
    <property type="nucleotide sequence ID" value="NZ_CP082781.1"/>
</dbReference>
<accession>A0ABY3RXH6</accession>
<sequence>MSRAEGFAAVPNWMIREKRVPRNAILVYASLSSRAGMGAIFPSQATIAEESGLSERTVRRMMGHLEELGVIERRARRGGEGRANSKTDAYTLHPNGRAEGSANLSGRSERPDTEGRATGQELQCAPLIEVDREEVDRASCSFDDFWAVWPRKDSKKTAQSAWAKAIKKTDPNVIVEAARAYAQSPYRPERQFVPYGASWLNAERWNDPLPEPAQGRGGHLSLGPNDRLLAGMEMGARLQAQYDAQRGALR</sequence>
<gene>
    <name evidence="2" type="ORF">K8F61_05290</name>
</gene>
<dbReference type="Gene3D" id="1.10.10.10">
    <property type="entry name" value="Winged helix-like DNA-binding domain superfamily/Winged helix DNA-binding domain"/>
    <property type="match status" value="1"/>
</dbReference>
<feature type="region of interest" description="Disordered" evidence="1">
    <location>
        <begin position="76"/>
        <end position="119"/>
    </location>
</feature>
<dbReference type="InterPro" id="IPR036390">
    <property type="entry name" value="WH_DNA-bd_sf"/>
</dbReference>